<dbReference type="GO" id="GO:0003856">
    <property type="term" value="F:3-dehydroquinate synthase activity"/>
    <property type="evidence" value="ECO:0007669"/>
    <property type="project" value="UniProtKB-UniRule"/>
</dbReference>
<dbReference type="Gene3D" id="3.40.50.300">
    <property type="entry name" value="P-loop containing nucleotide triphosphate hydrolases"/>
    <property type="match status" value="1"/>
</dbReference>
<dbReference type="InterPro" id="IPR008289">
    <property type="entry name" value="Pentafunct_AroM"/>
</dbReference>
<dbReference type="PIRSF" id="PIRSF000514">
    <property type="entry name" value="Pentafunct_AroM"/>
    <property type="match status" value="1"/>
</dbReference>
<comment type="similarity">
    <text evidence="23">In the 4th section; belongs to the type-I 3-dehydroquinase family.</text>
</comment>
<accession>R9ADS8</accession>
<feature type="domain" description="Quinate/shikimate 5-dehydrogenase/glutamyl-tRNA reductase" evidence="27">
    <location>
        <begin position="1579"/>
        <end position="1653"/>
    </location>
</feature>
<evidence type="ECO:0000256" key="3">
    <source>
        <dbReference type="ARBA" id="ARBA00004842"/>
    </source>
</evidence>
<dbReference type="NCBIfam" id="TIGR01093">
    <property type="entry name" value="aroD"/>
    <property type="match status" value="1"/>
</dbReference>
<dbReference type="SUPFAM" id="SSF51569">
    <property type="entry name" value="Aldolase"/>
    <property type="match status" value="1"/>
</dbReference>
<dbReference type="FunFam" id="3.65.10.10:FF:000007">
    <property type="entry name" value="Pentafunctional AROM polypeptide"/>
    <property type="match status" value="1"/>
</dbReference>
<feature type="binding site" evidence="23">
    <location>
        <position position="273"/>
    </location>
    <ligand>
        <name>NAD(+)</name>
        <dbReference type="ChEBI" id="CHEBI:57540"/>
    </ligand>
</feature>
<dbReference type="HAMAP" id="MF_03143">
    <property type="entry name" value="Pentafunct_AroM"/>
    <property type="match status" value="1"/>
</dbReference>
<evidence type="ECO:0000256" key="9">
    <source>
        <dbReference type="ARBA" id="ARBA00022679"/>
    </source>
</evidence>
<comment type="pathway">
    <text evidence="2 23">Metabolic intermediate biosynthesis; chorismate biosynthesis; chorismate from D-erythrose 4-phosphate and phosphoenolpyruvate: step 6/7.</text>
</comment>
<dbReference type="RefSeq" id="XP_009269064.1">
    <property type="nucleotide sequence ID" value="XM_009270789.1"/>
</dbReference>
<feature type="binding site" evidence="23">
    <location>
        <begin position="226"/>
        <end position="228"/>
    </location>
    <ligand>
        <name>NAD(+)</name>
        <dbReference type="ChEBI" id="CHEBI:57540"/>
    </ligand>
</feature>
<evidence type="ECO:0000256" key="14">
    <source>
        <dbReference type="ARBA" id="ARBA00022840"/>
    </source>
</evidence>
<dbReference type="Pfam" id="PF00275">
    <property type="entry name" value="EPSP_synthase"/>
    <property type="match status" value="1"/>
</dbReference>
<dbReference type="NCBIfam" id="TIGR01356">
    <property type="entry name" value="aroA"/>
    <property type="match status" value="1"/>
</dbReference>
<dbReference type="InterPro" id="IPR031322">
    <property type="entry name" value="Shikimate/glucono_kinase"/>
</dbReference>
<feature type="region of interest" description="Shikimate dehydrogenase" evidence="23">
    <location>
        <begin position="1451"/>
        <end position="1739"/>
    </location>
</feature>
<dbReference type="STRING" id="1299270.R9ADS8"/>
<dbReference type="UniPathway" id="UPA00053">
    <property type="reaction ID" value="UER00085"/>
</dbReference>
<dbReference type="KEGG" id="wic:J056_001161"/>
<comment type="subunit">
    <text evidence="23">Homodimer.</text>
</comment>
<comment type="similarity">
    <text evidence="4">In the 2nd section; belongs to the type-I 3-dehydroquinase family.</text>
</comment>
<evidence type="ECO:0000259" key="29">
    <source>
        <dbReference type="Pfam" id="PF08501"/>
    </source>
</evidence>
<keyword evidence="16 23" id="KW-0560">Oxidoreductase</keyword>
<evidence type="ECO:0000256" key="17">
    <source>
        <dbReference type="ARBA" id="ARBA00023141"/>
    </source>
</evidence>
<evidence type="ECO:0000256" key="6">
    <source>
        <dbReference type="ARBA" id="ARBA00009948"/>
    </source>
</evidence>
<evidence type="ECO:0000259" key="31">
    <source>
        <dbReference type="Pfam" id="PF24621"/>
    </source>
</evidence>
<feature type="binding site" evidence="23">
    <location>
        <position position="391"/>
    </location>
    <ligand>
        <name>7-phospho-2-dehydro-3-deoxy-D-arabino-heptonate</name>
        <dbReference type="ChEBI" id="CHEBI:58394"/>
    </ligand>
</feature>
<comment type="pathway">
    <text evidence="23">Metabolic intermediate biosynthesis; chorismate biosynthesis; chorismate from D-erythrose 4-phosphate and phosphoenolpyruvate: step 2/7.</text>
</comment>
<dbReference type="Gene3D" id="3.40.50.1970">
    <property type="match status" value="1"/>
</dbReference>
<dbReference type="EMBL" id="KE007236">
    <property type="protein sequence ID" value="EOR00275.1"/>
    <property type="molecule type" value="Genomic_DNA"/>
</dbReference>
<evidence type="ECO:0000259" key="26">
    <source>
        <dbReference type="Pfam" id="PF00275"/>
    </source>
</evidence>
<dbReference type="FunFam" id="3.20.20.70:FF:000135">
    <property type="entry name" value="Pentafunctional AROM polypeptide"/>
    <property type="match status" value="1"/>
</dbReference>
<evidence type="ECO:0000256" key="5">
    <source>
        <dbReference type="ARBA" id="ARBA00009349"/>
    </source>
</evidence>
<organism evidence="32 33">
    <name type="scientific">Wallemia ichthyophaga (strain EXF-994 / CBS 113033)</name>
    <dbReference type="NCBI Taxonomy" id="1299270"/>
    <lineage>
        <taxon>Eukaryota</taxon>
        <taxon>Fungi</taxon>
        <taxon>Dikarya</taxon>
        <taxon>Basidiomycota</taxon>
        <taxon>Wallemiomycotina</taxon>
        <taxon>Wallemiomycetes</taxon>
        <taxon>Wallemiales</taxon>
        <taxon>Wallemiaceae</taxon>
        <taxon>Wallemia</taxon>
    </lineage>
</organism>
<dbReference type="EC" id="4.2.3.4" evidence="23"/>
<dbReference type="Gene3D" id="3.40.50.720">
    <property type="entry name" value="NAD(P)-binding Rossmann-like Domain"/>
    <property type="match status" value="1"/>
</dbReference>
<keyword evidence="14 23" id="KW-0067">ATP-binding</keyword>
<feature type="binding site" evidence="23">
    <location>
        <begin position="1012"/>
        <end position="1019"/>
    </location>
    <ligand>
        <name>ATP</name>
        <dbReference type="ChEBI" id="CHEBI:30616"/>
    </ligand>
</feature>
<sequence>MRFGGPGMNSYTNTRRYPRQQQAQPQSMIQQILPILILIGFTLLSYLPSLLGSLFSVPAPGFSLDKTVFYSMEKSTGFPNDVKYFVNPSQWRNHPYSQTSQVPQSFSNEVERLLAQRLGRKFEILGNNSIHCGFHLSEYIAETISTQLRSSAYVFITDSNIQKLHLNSLVSHLKSSLSASNSTAKVLSYVVSPGESSKSRAVKEDIEDWMFSHRLTRDTVVIALGGGVVGDLSGFLAATYMRGVPFVQIPTTLLAMVDSSVGGKTAIDVPAGKNLIGAFWQPKFIFIDISMLETLPQREVSNGMAEVIKTAAIWNAEEFSDLENNAPAILSAVSKPSSSPQHKFLGRHISNRTPEQSLILKVVSGSIAVKSHVVTVDERETGLRNLVNFGHSIGHAIEAIVAPDVLHGECISVGMVLEAEVSRALGHLSQVAVGRISRCLKAFNLPISTNEALFSRLPKSTNITVDRLIEIMAVDKKNAGSNKKIVLLGNIGSTVEQKASVVKDDIIRRVLSSAVRVEAGSPPKNFTLSTPGSKSISNRVMVLAALGKGTVKIRNLLHSDDTKVMMSALNDLHGANFAFEDGGDTLVIQGGQGHLNPPDDGKQIYLQNAGTAARFLTTVCTLVQPTERQQHTVITGNARMKQRPIGPLVDALRSNGSDIGYLESEGALPLHIASKESGLIGGHIQLAATVSSQYVSSILLCAPYASEAITLELVGGQVISQPYIDMTISMMKDFGVNVERVKDDGGKLLNVYKIPKTTYTNPSEYNVESDASSATYPAAIAALTGTTVTIQNIGSESLQGDAGFAKNVLEPMGCRVVQTTTDTTVTGPSEPLRALGSIDMETMTDAFLTASCVLAVATGESTSGVKKEGNATRIYGIANQRQKECERIQAMADELAKFGIRTQQDPDSITIFPRPASELNTEVVVHCYDDHRVALAFSCLAQKVAGTILDEKRCVEKTWPNWWDDLQNKIGIPVSGVDAHPVAGPPSPKLAPVPAAAPSGAYIPDASIFIIGMRGSGKTTVGKLASGTLNRKFLDADAILEEDTQVPVYNYVQKFGWDAFRKAELDVLRKLIEKHSQGYVISLGGGVVETAEARELLKAYAADKEGGPVVYVERDEGEIVNYLQNEKSRPAYASGDAVKDVLHRRKPWFLECATHRFINHLTLQARVNEIMSGKHTDLSNSMLRSEVREIKRFFKFISGDDVNSVDVYARRTYFLSLTYPDLFEALPILDKLSEGVDALEVRVDLLSEDGKAPVTPNVPSAEYVSLQLSALRQCTSLPIIYTVRTHSQGGMIPDDKLEDIAALIELGVALGSEFVDVELNLPDSLIGGIVERKGNSKIIASMHDFPGDFKWESVEMRAKFDAGAKYGDIVKLVGRANSIQDNFDAFKFLNKLPSSTPVLAFNVGVVGQLSRIMNYVLTPVTHELLPSKAAPGQLSFREIQQALHLSGQLPQKKFYLLGCPIKQSQSPTLHNTGFKQLGLPYVYGLHEGEQLDESVDELLYSEEFGGASVTIPHKVNILSKLDTLSMPAKAIGAVNTVVVREGLNGRRELFGDNTDWQAIRSCAQSSVSGNDPITAESAGLVIGAGGTCRAALYALHALGCGSIYLYNRTRANAESVAKEFPSFNIRVLDDLNSVTSKPQVIVSCIPASATTCEVGNREGIFLPKSIFGRTSGVVIDMSYKPFKTPLLELAESAAHWVGIPGATILLEQGFKQFGLWTGRQPARKDVEKAVWDKYMEVHT</sequence>
<keyword evidence="19 23" id="KW-0511">Multifunctional enzyme</keyword>
<feature type="binding site" evidence="23">
    <location>
        <position position="407"/>
    </location>
    <ligand>
        <name>Zn(2+)</name>
        <dbReference type="ChEBI" id="CHEBI:29105"/>
        <note>catalytic</note>
    </ligand>
</feature>
<dbReference type="PANTHER" id="PTHR21090:SF5">
    <property type="entry name" value="PENTAFUNCTIONAL AROM POLYPEPTIDE"/>
    <property type="match status" value="1"/>
</dbReference>
<keyword evidence="11 23" id="KW-0547">Nucleotide-binding</keyword>
<dbReference type="InterPro" id="IPR036968">
    <property type="entry name" value="Enolpyruvate_Tfrase_sf"/>
</dbReference>
<feature type="region of interest" description="3-dehydroquinate synthase" evidence="23">
    <location>
        <begin position="1"/>
        <end position="504"/>
    </location>
</feature>
<dbReference type="Pfam" id="PF01202">
    <property type="entry name" value="SKI"/>
    <property type="match status" value="1"/>
</dbReference>
<feature type="binding site" evidence="23">
    <location>
        <position position="476"/>
    </location>
    <ligand>
        <name>7-phospho-2-dehydro-3-deoxy-D-arabino-heptonate</name>
        <dbReference type="ChEBI" id="CHEBI:58394"/>
    </ligand>
</feature>
<feature type="binding site" evidence="23">
    <location>
        <position position="407"/>
    </location>
    <ligand>
        <name>7-phospho-2-dehydro-3-deoxy-D-arabino-heptonate</name>
        <dbReference type="ChEBI" id="CHEBI:58394"/>
    </ligand>
</feature>
<dbReference type="GO" id="GO:0009073">
    <property type="term" value="P:aromatic amino acid family biosynthetic process"/>
    <property type="evidence" value="ECO:0007669"/>
    <property type="project" value="UniProtKB-UniRule"/>
</dbReference>
<dbReference type="HAMAP" id="MF_00210">
    <property type="entry name" value="EPSP_synth"/>
    <property type="match status" value="1"/>
</dbReference>
<evidence type="ECO:0000256" key="11">
    <source>
        <dbReference type="ARBA" id="ARBA00022741"/>
    </source>
</evidence>
<feature type="domain" description="Enolpyruvate transferase" evidence="26">
    <location>
        <begin position="527"/>
        <end position="966"/>
    </location>
</feature>
<dbReference type="NCBIfam" id="TIGR01357">
    <property type="entry name" value="aroB"/>
    <property type="match status" value="1"/>
</dbReference>
<evidence type="ECO:0000256" key="20">
    <source>
        <dbReference type="ARBA" id="ARBA00044633"/>
    </source>
</evidence>
<feature type="domain" description="SDH C-terminal" evidence="30">
    <location>
        <begin position="1701"/>
        <end position="1730"/>
    </location>
</feature>
<keyword evidence="17 23" id="KW-0057">Aromatic amino acid biosynthesis</keyword>
<evidence type="ECO:0000313" key="32">
    <source>
        <dbReference type="EMBL" id="EOR00275.1"/>
    </source>
</evidence>
<dbReference type="PRINTS" id="PR01100">
    <property type="entry name" value="SHIKIMTKNASE"/>
</dbReference>
<dbReference type="SUPFAM" id="SSF53223">
    <property type="entry name" value="Aminoacid dehydrogenase-like, N-terminal domain"/>
    <property type="match status" value="1"/>
</dbReference>
<dbReference type="InterPro" id="IPR023000">
    <property type="entry name" value="Shikimate_kinase_CS"/>
</dbReference>
<dbReference type="Gene3D" id="3.65.10.10">
    <property type="entry name" value="Enolpyruvate transferase domain"/>
    <property type="match status" value="2"/>
</dbReference>
<evidence type="ECO:0000259" key="27">
    <source>
        <dbReference type="Pfam" id="PF01488"/>
    </source>
</evidence>
<comment type="cofactor">
    <cofactor evidence="23">
        <name>Zn(2+)</name>
        <dbReference type="ChEBI" id="CHEBI:29105"/>
    </cofactor>
    <text evidence="23">Binds 2 Zn(2+) ions per subunit.</text>
</comment>
<dbReference type="InterPro" id="IPR036291">
    <property type="entry name" value="NAD(P)-bd_dom_sf"/>
</dbReference>
<keyword evidence="25" id="KW-0472">Membrane</keyword>
<dbReference type="InterPro" id="IPR006264">
    <property type="entry name" value="EPSP_synthase"/>
</dbReference>
<comment type="pathway">
    <text evidence="23">Metabolic intermediate biosynthesis; chorismate biosynthesis; chorismate from D-erythrose 4-phosphate and phosphoenolpyruvate: step 3/7.</text>
</comment>
<evidence type="ECO:0000256" key="2">
    <source>
        <dbReference type="ARBA" id="ARBA00004811"/>
    </source>
</evidence>
<dbReference type="eggNOG" id="KOG0692">
    <property type="taxonomic scope" value="Eukaryota"/>
</dbReference>
<keyword evidence="18 23" id="KW-0456">Lyase</keyword>
<feature type="binding site" evidence="23">
    <location>
        <begin position="384"/>
        <end position="388"/>
    </location>
    <ligand>
        <name>7-phospho-2-dehydro-3-deoxy-D-arabino-heptonate</name>
        <dbReference type="ChEBI" id="CHEBI:58394"/>
    </ligand>
</feature>
<evidence type="ECO:0000256" key="23">
    <source>
        <dbReference type="HAMAP-Rule" id="MF_03143"/>
    </source>
</evidence>
<dbReference type="Proteomes" id="UP000014064">
    <property type="component" value="Unassembled WGS sequence"/>
</dbReference>
<dbReference type="GO" id="GO:0004765">
    <property type="term" value="F:shikimate kinase activity"/>
    <property type="evidence" value="ECO:0007669"/>
    <property type="project" value="UniProtKB-UniRule"/>
</dbReference>
<dbReference type="InterPro" id="IPR056179">
    <property type="entry name" value="DHQS_C"/>
</dbReference>
<keyword evidence="25" id="KW-1133">Transmembrane helix</keyword>
<dbReference type="FunFam" id="3.40.50.300:FF:001256">
    <property type="entry name" value="Pentafunctional AROM polypeptide"/>
    <property type="match status" value="1"/>
</dbReference>
<evidence type="ECO:0000256" key="25">
    <source>
        <dbReference type="SAM" id="Phobius"/>
    </source>
</evidence>
<feature type="domain" description="3-dehydroquinate synthase C-terminal" evidence="31">
    <location>
        <begin position="303"/>
        <end position="478"/>
    </location>
</feature>
<dbReference type="PANTHER" id="PTHR21090">
    <property type="entry name" value="AROM/DEHYDROQUINATE SYNTHASE"/>
    <property type="match status" value="1"/>
</dbReference>
<dbReference type="CDD" id="cd01065">
    <property type="entry name" value="NAD_bind_Shikimate_DH"/>
    <property type="match status" value="1"/>
</dbReference>
<proteinExistence type="inferred from homology"/>
<feature type="binding site" evidence="23">
    <location>
        <position position="302"/>
    </location>
    <ligand>
        <name>NAD(+)</name>
        <dbReference type="ChEBI" id="CHEBI:57540"/>
    </ligand>
</feature>
<feature type="active site" description="Proton acceptor; for 3-dehydroquinate synthase activity" evidence="23">
    <location>
        <position position="380"/>
    </location>
</feature>
<dbReference type="InterPro" id="IPR006151">
    <property type="entry name" value="Shikm_DH/Glu-tRNA_Rdtase"/>
</dbReference>
<dbReference type="PROSITE" id="PS00104">
    <property type="entry name" value="EPSP_SYNTHASE_1"/>
    <property type="match status" value="1"/>
</dbReference>
<comment type="subcellular location">
    <subcellularLocation>
        <location evidence="1 23">Cytoplasm</location>
    </subcellularLocation>
</comment>
<dbReference type="InterPro" id="IPR013708">
    <property type="entry name" value="Shikimate_DH-bd_N"/>
</dbReference>
<keyword evidence="10 23" id="KW-0479">Metal-binding</keyword>
<feature type="binding site" evidence="23">
    <location>
        <begin position="306"/>
        <end position="309"/>
    </location>
    <ligand>
        <name>7-phospho-2-dehydro-3-deoxy-D-arabino-heptonate</name>
        <dbReference type="ChEBI" id="CHEBI:58394"/>
    </ligand>
</feature>
<evidence type="ECO:0000259" key="28">
    <source>
        <dbReference type="Pfam" id="PF01761"/>
    </source>
</evidence>
<dbReference type="GO" id="GO:0004764">
    <property type="term" value="F:shikimate 3-dehydrogenase (NADP+) activity"/>
    <property type="evidence" value="ECO:0007669"/>
    <property type="project" value="UniProtKB-UniRule"/>
</dbReference>
<dbReference type="CDD" id="cd00464">
    <property type="entry name" value="SK"/>
    <property type="match status" value="1"/>
</dbReference>
<feature type="binding site" evidence="23">
    <location>
        <position position="274"/>
    </location>
    <ligand>
        <name>7-phospho-2-dehydro-3-deoxy-D-arabino-heptonate</name>
        <dbReference type="ChEBI" id="CHEBI:58394"/>
    </ligand>
</feature>
<feature type="domain" description="Shikimate dehydrogenase substrate binding N-terminal" evidence="29">
    <location>
        <begin position="1456"/>
        <end position="1537"/>
    </location>
</feature>
<comment type="pathway">
    <text evidence="23">Metabolic intermediate biosynthesis; chorismate biosynthesis; chorismate from D-erythrose 4-phosphate and phosphoenolpyruvate: step 4/7.</text>
</comment>
<dbReference type="GO" id="GO:0009423">
    <property type="term" value="P:chorismate biosynthetic process"/>
    <property type="evidence" value="ECO:0007669"/>
    <property type="project" value="UniProtKB-UniRule"/>
</dbReference>
<dbReference type="CDD" id="cd08195">
    <property type="entry name" value="DHQS"/>
    <property type="match status" value="1"/>
</dbReference>
<keyword evidence="25" id="KW-0812">Transmembrane</keyword>
<dbReference type="GO" id="GO:0005737">
    <property type="term" value="C:cytoplasm"/>
    <property type="evidence" value="ECO:0007669"/>
    <property type="project" value="UniProtKB-SubCell"/>
</dbReference>
<evidence type="ECO:0000256" key="22">
    <source>
        <dbReference type="ARBA" id="ARBA00054455"/>
    </source>
</evidence>
<dbReference type="CDD" id="cd01556">
    <property type="entry name" value="EPSP_synthase"/>
    <property type="match status" value="1"/>
</dbReference>
<feature type="binding site" evidence="23">
    <location>
        <position position="264"/>
    </location>
    <ligand>
        <name>7-phospho-2-dehydro-3-deoxy-D-arabino-heptonate</name>
        <dbReference type="ChEBI" id="CHEBI:58394"/>
    </ligand>
</feature>
<comment type="caution">
    <text evidence="23">Lacks conserved residue(s) required for the propagation of feature annotation.</text>
</comment>
<dbReference type="InterPro" id="IPR046346">
    <property type="entry name" value="Aminoacid_DH-like_N_sf"/>
</dbReference>
<dbReference type="EC" id="2.5.1.19" evidence="23"/>
<feature type="active site" description="Schiff-base intermediate with substrate; for 3-dehydroquinate dehydratase activity" evidence="23">
    <location>
        <position position="1371"/>
    </location>
</feature>
<reference evidence="33" key="1">
    <citation type="journal article" date="2013" name="BMC Genomics">
        <title>Genome and transcriptome sequencing of the halophilic fungus Wallemia ichthyophaga: haloadaptations present and absent.</title>
        <authorList>
            <person name="Zajc J."/>
            <person name="Liu Y."/>
            <person name="Dai W."/>
            <person name="Yang Z."/>
            <person name="Hu J."/>
            <person name="Gostincar C."/>
            <person name="Gunde-Cimerman N."/>
        </authorList>
    </citation>
    <scope>NUCLEOTIDE SEQUENCE [LARGE SCALE GENOMIC DNA]</scope>
    <source>
        <strain evidence="33">EXF-994 / CBS 113033</strain>
    </source>
</reference>
<dbReference type="Pfam" id="PF24621">
    <property type="entry name" value="DHQS_C"/>
    <property type="match status" value="1"/>
</dbReference>
<dbReference type="GO" id="GO:0003866">
    <property type="term" value="F:3-phosphoshikimate 1-carboxyvinyltransferase activity"/>
    <property type="evidence" value="ECO:0007669"/>
    <property type="project" value="UniProtKB-UniRule"/>
</dbReference>
<dbReference type="EC" id="2.7.1.71" evidence="23"/>
<feature type="binding site" evidence="23">
    <location>
        <position position="391"/>
    </location>
    <ligand>
        <name>Zn(2+)</name>
        <dbReference type="ChEBI" id="CHEBI:29105"/>
        <note>catalytic</note>
    </ligand>
</feature>
<feature type="binding site" evidence="23">
    <location>
        <begin position="251"/>
        <end position="252"/>
    </location>
    <ligand>
        <name>NAD(+)</name>
        <dbReference type="ChEBI" id="CHEBI:57540"/>
    </ligand>
</feature>
<keyword evidence="9 23" id="KW-0808">Transferase</keyword>
<evidence type="ECO:0000256" key="7">
    <source>
        <dbReference type="ARBA" id="ARBA00022490"/>
    </source>
</evidence>
<feature type="transmembrane region" description="Helical" evidence="25">
    <location>
        <begin position="32"/>
        <end position="55"/>
    </location>
</feature>
<keyword evidence="12 23" id="KW-0418">Kinase</keyword>
<dbReference type="PROSITE" id="PS00885">
    <property type="entry name" value="EPSP_SYNTHASE_2"/>
    <property type="match status" value="1"/>
</dbReference>
<dbReference type="GO" id="GO:0003855">
    <property type="term" value="F:3-dehydroquinate dehydratase activity"/>
    <property type="evidence" value="ECO:0007669"/>
    <property type="project" value="UniProtKB-UniRule"/>
</dbReference>
<dbReference type="GO" id="GO:0005524">
    <property type="term" value="F:ATP binding"/>
    <property type="evidence" value="ECO:0007669"/>
    <property type="project" value="UniProtKB-UniRule"/>
</dbReference>
<dbReference type="GO" id="GO:0046872">
    <property type="term" value="F:metal ion binding"/>
    <property type="evidence" value="ECO:0007669"/>
    <property type="project" value="UniProtKB-UniRule"/>
</dbReference>
<feature type="binding site" evidence="23">
    <location>
        <position position="258"/>
    </location>
    <ligand>
        <name>7-phospho-2-dehydro-3-deoxy-D-arabino-heptonate</name>
        <dbReference type="ChEBI" id="CHEBI:58394"/>
    </ligand>
</feature>
<dbReference type="Pfam" id="PF08501">
    <property type="entry name" value="Shikimate_dh_N"/>
    <property type="match status" value="1"/>
</dbReference>
<dbReference type="InterPro" id="IPR001381">
    <property type="entry name" value="DHquinase_I"/>
</dbReference>
<feature type="binding site" evidence="23">
    <location>
        <position position="231"/>
    </location>
    <ligand>
        <name>NAD(+)</name>
        <dbReference type="ChEBI" id="CHEBI:57540"/>
    </ligand>
</feature>
<dbReference type="InterPro" id="IPR023193">
    <property type="entry name" value="EPSP_synthase_CS"/>
</dbReference>
<dbReference type="HOGENOM" id="CLU_001201_1_2_1"/>
<dbReference type="EC" id="4.2.1.10" evidence="23"/>
<dbReference type="InterPro" id="IPR016037">
    <property type="entry name" value="DHQ_synth_AroB"/>
</dbReference>
<feature type="binding site" evidence="23">
    <location>
        <begin position="158"/>
        <end position="160"/>
    </location>
    <ligand>
        <name>NAD(+)</name>
        <dbReference type="ChEBI" id="CHEBI:57540"/>
    </ligand>
</feature>
<keyword evidence="13 23" id="KW-0862">Zinc</keyword>
<feature type="binding site" evidence="23">
    <location>
        <position position="370"/>
    </location>
    <ligand>
        <name>7-phospho-2-dehydro-3-deoxy-D-arabino-heptonate</name>
        <dbReference type="ChEBI" id="CHEBI:58394"/>
    </ligand>
</feature>
<evidence type="ECO:0000259" key="30">
    <source>
        <dbReference type="Pfam" id="PF18317"/>
    </source>
</evidence>
<evidence type="ECO:0000256" key="21">
    <source>
        <dbReference type="ARBA" id="ARBA00048567"/>
    </source>
</evidence>
<comment type="similarity">
    <text evidence="6">Belongs to the EPSP synthase family.</text>
</comment>
<comment type="catalytic activity">
    <reaction evidence="21 23">
        <text>shikimate + ATP = 3-phosphoshikimate + ADP + H(+)</text>
        <dbReference type="Rhea" id="RHEA:13121"/>
        <dbReference type="ChEBI" id="CHEBI:15378"/>
        <dbReference type="ChEBI" id="CHEBI:30616"/>
        <dbReference type="ChEBI" id="CHEBI:36208"/>
        <dbReference type="ChEBI" id="CHEBI:145989"/>
        <dbReference type="ChEBI" id="CHEBI:456216"/>
        <dbReference type="EC" id="2.7.1.71"/>
    </reaction>
</comment>
<comment type="similarity">
    <text evidence="5">In the N-terminal section; belongs to the shikimate kinase family.</text>
</comment>
<comment type="catalytic activity">
    <reaction evidence="20">
        <text>3-phosphoshikimate + phosphoenolpyruvate = 5-O-(1-carboxyvinyl)-3-phosphoshikimate + phosphate</text>
        <dbReference type="Rhea" id="RHEA:21256"/>
        <dbReference type="ChEBI" id="CHEBI:43474"/>
        <dbReference type="ChEBI" id="CHEBI:57701"/>
        <dbReference type="ChEBI" id="CHEBI:58702"/>
        <dbReference type="ChEBI" id="CHEBI:145989"/>
        <dbReference type="EC" id="2.5.1.19"/>
    </reaction>
    <physiologicalReaction direction="left-to-right" evidence="20">
        <dbReference type="Rhea" id="RHEA:21257"/>
    </physiologicalReaction>
</comment>
<dbReference type="HAMAP" id="MF_00109">
    <property type="entry name" value="Shikimate_kinase"/>
    <property type="match status" value="1"/>
</dbReference>
<dbReference type="Pfam" id="PF18317">
    <property type="entry name" value="SDH_C"/>
    <property type="match status" value="1"/>
</dbReference>
<name>R9ADS8_WALI9</name>
<feature type="active site" description="Proton acceptor; for 3-dehydroquinate synthase activity" evidence="23">
    <location>
        <position position="395"/>
    </location>
</feature>
<keyword evidence="7 23" id="KW-0963">Cytoplasm</keyword>
<evidence type="ECO:0000256" key="1">
    <source>
        <dbReference type="ARBA" id="ARBA00004496"/>
    </source>
</evidence>
<dbReference type="OMA" id="SWANMSW"/>
<dbReference type="GeneID" id="20374113"/>
<protein>
    <recommendedName>
        <fullName evidence="23">Pentafunctional AROM polypeptide</fullName>
    </recommendedName>
    <domain>
        <recommendedName>
            <fullName evidence="23">3-dehydroquinate synthase</fullName>
            <shortName evidence="23">DHQS</shortName>
            <ecNumber evidence="23">4.2.3.4</ecNumber>
        </recommendedName>
    </domain>
    <domain>
        <recommendedName>
            <fullName evidence="23">3-phosphoshikimate 1-carboxyvinyltransferase</fullName>
            <ecNumber evidence="23">2.5.1.19</ecNumber>
        </recommendedName>
        <alternativeName>
            <fullName evidence="23">5-enolpyruvylshikimate-3-phosphate synthase</fullName>
            <shortName evidence="23">EPSP synthase</shortName>
            <shortName evidence="23">EPSPS</shortName>
        </alternativeName>
    </domain>
    <domain>
        <recommendedName>
            <fullName evidence="23">Shikimate kinase</fullName>
            <shortName evidence="23">SK</shortName>
            <ecNumber evidence="23">2.7.1.71</ecNumber>
        </recommendedName>
    </domain>
    <domain>
        <recommendedName>
            <fullName evidence="23">3-dehydroquinate dehydratase</fullName>
            <shortName evidence="23">3-dehydroquinase</shortName>
            <ecNumber evidence="23">4.2.1.10</ecNumber>
        </recommendedName>
    </domain>
    <domain>
        <recommendedName>
            <fullName evidence="23">Shikimate dehydrogenase</fullName>
            <ecNumber evidence="23">1.1.1.25</ecNumber>
        </recommendedName>
    </domain>
</protein>
<evidence type="ECO:0000256" key="24">
    <source>
        <dbReference type="SAM" id="MobiDB-lite"/>
    </source>
</evidence>
<dbReference type="InterPro" id="IPR000623">
    <property type="entry name" value="Shikimate_kinase/TSH1"/>
</dbReference>
<dbReference type="SUPFAM" id="SSF52540">
    <property type="entry name" value="P-loop containing nucleoside triphosphate hydrolases"/>
    <property type="match status" value="1"/>
</dbReference>
<gene>
    <name evidence="32" type="ORF">J056_001161</name>
</gene>
<evidence type="ECO:0000256" key="10">
    <source>
        <dbReference type="ARBA" id="ARBA00022723"/>
    </source>
</evidence>
<dbReference type="Gene3D" id="3.20.20.70">
    <property type="entry name" value="Aldolase class I"/>
    <property type="match status" value="1"/>
</dbReference>
<keyword evidence="33" id="KW-1185">Reference proteome</keyword>
<dbReference type="InterPro" id="IPR030960">
    <property type="entry name" value="DHQS/DOIS_N"/>
</dbReference>
<dbReference type="Gene3D" id="1.20.1090.10">
    <property type="entry name" value="Dehydroquinate synthase-like - alpha domain"/>
    <property type="match status" value="1"/>
</dbReference>
<dbReference type="SUPFAM" id="SSF56796">
    <property type="entry name" value="Dehydroquinate synthase-like"/>
    <property type="match status" value="1"/>
</dbReference>
<dbReference type="FunFam" id="3.40.50.1970:FF:000007">
    <property type="entry name" value="Pentafunctional AROM polypeptide"/>
    <property type="match status" value="1"/>
</dbReference>
<comment type="catalytic activity">
    <reaction evidence="23">
        <text>3-dehydroquinate = 3-dehydroshikimate + H2O</text>
        <dbReference type="Rhea" id="RHEA:21096"/>
        <dbReference type="ChEBI" id="CHEBI:15377"/>
        <dbReference type="ChEBI" id="CHEBI:16630"/>
        <dbReference type="ChEBI" id="CHEBI:32364"/>
        <dbReference type="EC" id="4.2.1.10"/>
    </reaction>
</comment>
<dbReference type="InterPro" id="IPR001986">
    <property type="entry name" value="Enolpyruvate_Tfrase_dom"/>
</dbReference>
<dbReference type="InterPro" id="IPR013792">
    <property type="entry name" value="RNA3'P_cycl/enolpyr_Trfase_a/b"/>
</dbReference>
<dbReference type="SUPFAM" id="SSF51735">
    <property type="entry name" value="NAD(P)-binding Rossmann-fold domains"/>
    <property type="match status" value="1"/>
</dbReference>
<evidence type="ECO:0000256" key="4">
    <source>
        <dbReference type="ARBA" id="ARBA00006477"/>
    </source>
</evidence>
<dbReference type="FunFam" id="1.20.1090.10:FF:000007">
    <property type="entry name" value="Pentafunctional AROM polypeptide"/>
    <property type="match status" value="1"/>
</dbReference>
<feature type="binding site" evidence="23">
    <location>
        <begin position="195"/>
        <end position="198"/>
    </location>
    <ligand>
        <name>NAD(+)</name>
        <dbReference type="ChEBI" id="CHEBI:57540"/>
    </ligand>
</feature>
<evidence type="ECO:0000256" key="8">
    <source>
        <dbReference type="ARBA" id="ARBA00022605"/>
    </source>
</evidence>
<comment type="similarity">
    <text evidence="23">In the 3rd section; belongs to the shikimate kinase family.</text>
</comment>
<dbReference type="InterPro" id="IPR013785">
    <property type="entry name" value="Aldolase_TIM"/>
</dbReference>
<dbReference type="Pfam" id="PF01488">
    <property type="entry name" value="Shikimate_DH"/>
    <property type="match status" value="1"/>
</dbReference>
<feature type="region of interest" description="Disordered" evidence="24">
    <location>
        <begin position="1"/>
        <end position="23"/>
    </location>
</feature>
<comment type="similarity">
    <text evidence="23">In the C-terminal section; belongs to the shikimate dehydrogenase family.</text>
</comment>
<dbReference type="PROSITE" id="PS01128">
    <property type="entry name" value="SHIKIMATE_KINASE"/>
    <property type="match status" value="1"/>
</dbReference>
<comment type="similarity">
    <text evidence="23">In the 2nd section; belongs to the EPSP synthase family.</text>
</comment>
<evidence type="ECO:0000256" key="19">
    <source>
        <dbReference type="ARBA" id="ARBA00023268"/>
    </source>
</evidence>
<evidence type="ECO:0000256" key="13">
    <source>
        <dbReference type="ARBA" id="ARBA00022833"/>
    </source>
</evidence>
<keyword evidence="15 23" id="KW-0521">NADP</keyword>
<dbReference type="GO" id="GO:0008652">
    <property type="term" value="P:amino acid biosynthetic process"/>
    <property type="evidence" value="ECO:0007669"/>
    <property type="project" value="UniProtKB-KW"/>
</dbReference>
<dbReference type="InterPro" id="IPR041121">
    <property type="entry name" value="SDH_C"/>
</dbReference>
<dbReference type="EC" id="1.1.1.25" evidence="23"/>
<comment type="pathway">
    <text evidence="3 23">Metabolic intermediate biosynthesis; chorismate biosynthesis; chorismate from D-erythrose 4-phosphate and phosphoenolpyruvate: step 5/7.</text>
</comment>
<comment type="function">
    <text evidence="22 23">The AROM polypeptide catalyzes 5 consecutive enzymatic reactions in prechorismate polyaromatic amino acid biosynthesis.</text>
</comment>
<evidence type="ECO:0000256" key="15">
    <source>
        <dbReference type="ARBA" id="ARBA00022857"/>
    </source>
</evidence>
<evidence type="ECO:0000256" key="16">
    <source>
        <dbReference type="ARBA" id="ARBA00023002"/>
    </source>
</evidence>
<evidence type="ECO:0000256" key="18">
    <source>
        <dbReference type="ARBA" id="ARBA00023239"/>
    </source>
</evidence>
<dbReference type="CDD" id="cd00502">
    <property type="entry name" value="DHQase_I"/>
    <property type="match status" value="1"/>
</dbReference>
<dbReference type="OrthoDB" id="197068at2759"/>
<evidence type="ECO:0000313" key="33">
    <source>
        <dbReference type="Proteomes" id="UP000014064"/>
    </source>
</evidence>
<feature type="active site" description="Proton acceptor; for 3-dehydroquinate dehydratase activity" evidence="23">
    <location>
        <position position="1343"/>
    </location>
</feature>
<dbReference type="Pfam" id="PF01487">
    <property type="entry name" value="DHquinase_I"/>
    <property type="match status" value="1"/>
</dbReference>
<comment type="similarity">
    <text evidence="23">In the N-terminal section; belongs to the sugar phosphate cyclases superfamily. Dehydroquinate synthase family.</text>
</comment>
<comment type="catalytic activity">
    <reaction evidence="23">
        <text>shikimate + NADP(+) = 3-dehydroshikimate + NADPH + H(+)</text>
        <dbReference type="Rhea" id="RHEA:17737"/>
        <dbReference type="ChEBI" id="CHEBI:15378"/>
        <dbReference type="ChEBI" id="CHEBI:16630"/>
        <dbReference type="ChEBI" id="CHEBI:36208"/>
        <dbReference type="ChEBI" id="CHEBI:57783"/>
        <dbReference type="ChEBI" id="CHEBI:58349"/>
        <dbReference type="EC" id="1.1.1.25"/>
    </reaction>
</comment>
<feature type="binding site" evidence="23">
    <location>
        <position position="306"/>
    </location>
    <ligand>
        <name>Zn(2+)</name>
        <dbReference type="ChEBI" id="CHEBI:29105"/>
        <note>catalytic</note>
    </ligand>
</feature>
<dbReference type="NCBIfam" id="TIGR01809">
    <property type="entry name" value="Shik-DH-AROM"/>
    <property type="match status" value="1"/>
</dbReference>
<dbReference type="Pfam" id="PF01761">
    <property type="entry name" value="DHQ_synthase"/>
    <property type="match status" value="1"/>
</dbReference>
<evidence type="ECO:0000256" key="12">
    <source>
        <dbReference type="ARBA" id="ARBA00022777"/>
    </source>
</evidence>
<feature type="active site" description="For EPSP synthase activity" evidence="23">
    <location>
        <position position="954"/>
    </location>
</feature>
<keyword evidence="8 23" id="KW-0028">Amino-acid biosynthesis</keyword>
<dbReference type="InterPro" id="IPR027417">
    <property type="entry name" value="P-loop_NTPase"/>
</dbReference>
<feature type="binding site" evidence="23">
    <location>
        <position position="242"/>
    </location>
    <ligand>
        <name>7-phospho-2-dehydro-3-deoxy-D-arabino-heptonate</name>
        <dbReference type="ChEBI" id="CHEBI:58394"/>
    </ligand>
</feature>
<dbReference type="InterPro" id="IPR010110">
    <property type="entry name" value="Shikimate_DH_AroM-type"/>
</dbReference>
<dbReference type="Gene3D" id="3.40.50.10860">
    <property type="entry name" value="Leucine Dehydrogenase, chain A, domain 1"/>
    <property type="match status" value="1"/>
</dbReference>
<comment type="catalytic activity">
    <reaction evidence="23">
        <text>7-phospho-2-dehydro-3-deoxy-D-arabino-heptonate = 3-dehydroquinate + phosphate</text>
        <dbReference type="Rhea" id="RHEA:21968"/>
        <dbReference type="ChEBI" id="CHEBI:32364"/>
        <dbReference type="ChEBI" id="CHEBI:43474"/>
        <dbReference type="ChEBI" id="CHEBI:58394"/>
        <dbReference type="EC" id="4.2.3.4"/>
    </reaction>
</comment>
<dbReference type="SUPFAM" id="SSF55205">
    <property type="entry name" value="EPT/RTPC-like"/>
    <property type="match status" value="1"/>
</dbReference>
<feature type="domain" description="3-dehydroquinate synthase N-terminal" evidence="28">
    <location>
        <begin position="189"/>
        <end position="301"/>
    </location>
</feature>